<name>T1APQ9_9ZZZZ</name>
<dbReference type="EMBL" id="AUZX01011179">
    <property type="protein sequence ID" value="EQD44060.1"/>
    <property type="molecule type" value="Genomic_DNA"/>
</dbReference>
<dbReference type="AlphaFoldDB" id="T1APQ9"/>
<evidence type="ECO:0000313" key="1">
    <source>
        <dbReference type="EMBL" id="EQD44060.1"/>
    </source>
</evidence>
<sequence>MLAVFYVGMLREAPNLENPTVVVVTDRKDLNGQYSKPLPLVVSRYARHPSRPQIVWN</sequence>
<accession>T1APQ9</accession>
<organism evidence="1">
    <name type="scientific">mine drainage metagenome</name>
    <dbReference type="NCBI Taxonomy" id="410659"/>
    <lineage>
        <taxon>unclassified sequences</taxon>
        <taxon>metagenomes</taxon>
        <taxon>ecological metagenomes</taxon>
    </lineage>
</organism>
<comment type="caution">
    <text evidence="1">The sequence shown here is derived from an EMBL/GenBank/DDBJ whole genome shotgun (WGS) entry which is preliminary data.</text>
</comment>
<gene>
    <name evidence="1" type="ORF">B1A_15241</name>
</gene>
<reference evidence="1" key="1">
    <citation type="submission" date="2013-08" db="EMBL/GenBank/DDBJ databases">
        <authorList>
            <person name="Mendez C."/>
            <person name="Richter M."/>
            <person name="Ferrer M."/>
            <person name="Sanchez J."/>
        </authorList>
    </citation>
    <scope>NUCLEOTIDE SEQUENCE</scope>
</reference>
<protein>
    <submittedName>
        <fullName evidence="1">Uncharacterized protein</fullName>
    </submittedName>
</protein>
<proteinExistence type="predicted"/>
<reference evidence="1" key="2">
    <citation type="journal article" date="2014" name="ISME J.">
        <title>Microbial stratification in low pH oxic and suboxic macroscopic growths along an acid mine drainage.</title>
        <authorList>
            <person name="Mendez-Garcia C."/>
            <person name="Mesa V."/>
            <person name="Sprenger R.R."/>
            <person name="Richter M."/>
            <person name="Diez M.S."/>
            <person name="Solano J."/>
            <person name="Bargiela R."/>
            <person name="Golyshina O.V."/>
            <person name="Manteca A."/>
            <person name="Ramos J.L."/>
            <person name="Gallego J.R."/>
            <person name="Llorente I."/>
            <person name="Martins Dos Santos V.A."/>
            <person name="Jensen O.N."/>
            <person name="Pelaez A.I."/>
            <person name="Sanchez J."/>
            <person name="Ferrer M."/>
        </authorList>
    </citation>
    <scope>NUCLEOTIDE SEQUENCE</scope>
</reference>